<keyword evidence="4" id="KW-0560">Oxidoreductase</keyword>
<keyword evidence="5" id="KW-1015">Disulfide bond</keyword>
<evidence type="ECO:0000256" key="6">
    <source>
        <dbReference type="ARBA" id="ARBA00023284"/>
    </source>
</evidence>
<evidence type="ECO:0000256" key="1">
    <source>
        <dbReference type="ARBA" id="ARBA00005791"/>
    </source>
</evidence>
<dbReference type="InterPro" id="IPR036249">
    <property type="entry name" value="Thioredoxin-like_sf"/>
</dbReference>
<dbReference type="PANTHER" id="PTHR13887:SF14">
    <property type="entry name" value="DISULFIDE BOND FORMATION PROTEIN D"/>
    <property type="match status" value="1"/>
</dbReference>
<dbReference type="InterPro" id="IPR012336">
    <property type="entry name" value="Thioredoxin-like_fold"/>
</dbReference>
<dbReference type="Pfam" id="PF13462">
    <property type="entry name" value="Thioredoxin_4"/>
    <property type="match status" value="1"/>
</dbReference>
<dbReference type="EMBL" id="U40238">
    <property type="protein sequence ID" value="AAK66786.1"/>
    <property type="molecule type" value="Genomic_DNA"/>
</dbReference>
<accession>Q977T4</accession>
<feature type="domain" description="Thioredoxin" evidence="8">
    <location>
        <begin position="31"/>
        <end position="223"/>
    </location>
</feature>
<proteinExistence type="inferred from homology"/>
<keyword evidence="9" id="KW-0413">Isomerase</keyword>
<keyword evidence="3" id="KW-0732">Signal</keyword>
<reference evidence="9" key="1">
    <citation type="journal article" date="2002" name="Appl. Environ. Microbiol.">
        <title>Comparative genomic analysis of archaeal genotypic variants in a single population and in two different oceanic provinces.</title>
        <authorList>
            <person name="Beja O."/>
            <person name="Koonin E.V."/>
            <person name="Aravind L."/>
            <person name="Taylor L.T."/>
            <person name="Seitz H."/>
            <person name="Stein J.L."/>
            <person name="Bensen D.C."/>
            <person name="Feldman R.A."/>
            <person name="Swanson R.V."/>
            <person name="DeLong E.F."/>
        </authorList>
    </citation>
    <scope>NUCLEOTIDE SEQUENCE</scope>
</reference>
<feature type="transmembrane region" description="Helical" evidence="7">
    <location>
        <begin position="7"/>
        <end position="28"/>
    </location>
</feature>
<organism evidence="9">
    <name type="scientific">uncultured crenarchaeote 4B7</name>
    <dbReference type="NCBI Taxonomy" id="44557"/>
    <lineage>
        <taxon>Archaea</taxon>
        <taxon>Nitrososphaerota</taxon>
        <taxon>Nitrososphaeria</taxon>
        <taxon>Nitrosopumilales</taxon>
        <taxon>environmental samples</taxon>
    </lineage>
</organism>
<dbReference type="PROSITE" id="PS51352">
    <property type="entry name" value="THIOREDOXIN_2"/>
    <property type="match status" value="1"/>
</dbReference>
<comment type="similarity">
    <text evidence="1">Belongs to the thioredoxin family. DsbA subfamily.</text>
</comment>
<comment type="similarity">
    <text evidence="2">Belongs to the glutaredoxin family.</text>
</comment>
<keyword evidence="6" id="KW-0676">Redox-active center</keyword>
<dbReference type="GO" id="GO:0016853">
    <property type="term" value="F:isomerase activity"/>
    <property type="evidence" value="ECO:0007669"/>
    <property type="project" value="UniProtKB-KW"/>
</dbReference>
<evidence type="ECO:0000259" key="8">
    <source>
        <dbReference type="PROSITE" id="PS51352"/>
    </source>
</evidence>
<dbReference type="AlphaFoldDB" id="Q977T4"/>
<evidence type="ECO:0000256" key="4">
    <source>
        <dbReference type="ARBA" id="ARBA00023002"/>
    </source>
</evidence>
<sequence>MANTKKIAVGVVAVILIAAVTISFSSYMSEFDNVQSSPQDEFETISLTQVPILGSQTATVTIVEIGDYQCPACKSWFDNTRQDIIENYVDTGKANLVFIDMPFIGADSVSAAEATYCADDQGMYWDYHVKLYQFQQHENDGWANIDRLTAIAFDLGLDTEKFNECMNSKKYYSQVNLNKQKASTDFGANSTPTFVIVNSSGDIDRLIGPHPYATFEKVLDSML</sequence>
<evidence type="ECO:0000256" key="7">
    <source>
        <dbReference type="SAM" id="Phobius"/>
    </source>
</evidence>
<evidence type="ECO:0000256" key="2">
    <source>
        <dbReference type="ARBA" id="ARBA00007787"/>
    </source>
</evidence>
<protein>
    <submittedName>
        <fullName evidence="9">Periplasmic disulfide bond isomerase</fullName>
    </submittedName>
</protein>
<evidence type="ECO:0000313" key="9">
    <source>
        <dbReference type="EMBL" id="AAK66786.1"/>
    </source>
</evidence>
<keyword evidence="7" id="KW-0812">Transmembrane</keyword>
<keyword evidence="7" id="KW-1133">Transmembrane helix</keyword>
<keyword evidence="7" id="KW-0472">Membrane</keyword>
<evidence type="ECO:0000256" key="5">
    <source>
        <dbReference type="ARBA" id="ARBA00023157"/>
    </source>
</evidence>
<dbReference type="Gene3D" id="3.40.30.10">
    <property type="entry name" value="Glutaredoxin"/>
    <property type="match status" value="1"/>
</dbReference>
<evidence type="ECO:0000256" key="3">
    <source>
        <dbReference type="ARBA" id="ARBA00022729"/>
    </source>
</evidence>
<dbReference type="SUPFAM" id="SSF52833">
    <property type="entry name" value="Thioredoxin-like"/>
    <property type="match status" value="1"/>
</dbReference>
<name>Q977T4_9ARCH</name>
<dbReference type="InterPro" id="IPR013766">
    <property type="entry name" value="Thioredoxin_domain"/>
</dbReference>
<dbReference type="PANTHER" id="PTHR13887">
    <property type="entry name" value="GLUTATHIONE S-TRANSFERASE KAPPA"/>
    <property type="match status" value="1"/>
</dbReference>
<dbReference type="GO" id="GO:0016491">
    <property type="term" value="F:oxidoreductase activity"/>
    <property type="evidence" value="ECO:0007669"/>
    <property type="project" value="UniProtKB-KW"/>
</dbReference>